<evidence type="ECO:0000256" key="1">
    <source>
        <dbReference type="SAM" id="MobiDB-lite"/>
    </source>
</evidence>
<evidence type="ECO:0000313" key="3">
    <source>
        <dbReference type="Proteomes" id="UP000652761"/>
    </source>
</evidence>
<dbReference type="EMBL" id="NMUH01000065">
    <property type="protein sequence ID" value="MQL70351.1"/>
    <property type="molecule type" value="Genomic_DNA"/>
</dbReference>
<keyword evidence="3" id="KW-1185">Reference proteome</keyword>
<reference evidence="2" key="1">
    <citation type="submission" date="2017-07" db="EMBL/GenBank/DDBJ databases">
        <title>Taro Niue Genome Assembly and Annotation.</title>
        <authorList>
            <person name="Atibalentja N."/>
            <person name="Keating K."/>
            <person name="Fields C.J."/>
        </authorList>
    </citation>
    <scope>NUCLEOTIDE SEQUENCE</scope>
    <source>
        <strain evidence="2">Niue_2</strain>
        <tissue evidence="2">Leaf</tissue>
    </source>
</reference>
<feature type="compositionally biased region" description="Polar residues" evidence="1">
    <location>
        <begin position="1"/>
        <end position="25"/>
    </location>
</feature>
<proteinExistence type="predicted"/>
<name>A0A843THR0_COLES</name>
<accession>A0A843THR0</accession>
<evidence type="ECO:0000313" key="2">
    <source>
        <dbReference type="EMBL" id="MQL70351.1"/>
    </source>
</evidence>
<dbReference type="AlphaFoldDB" id="A0A843THR0"/>
<dbReference type="Proteomes" id="UP000652761">
    <property type="component" value="Unassembled WGS sequence"/>
</dbReference>
<organism evidence="2 3">
    <name type="scientific">Colocasia esculenta</name>
    <name type="common">Wild taro</name>
    <name type="synonym">Arum esculentum</name>
    <dbReference type="NCBI Taxonomy" id="4460"/>
    <lineage>
        <taxon>Eukaryota</taxon>
        <taxon>Viridiplantae</taxon>
        <taxon>Streptophyta</taxon>
        <taxon>Embryophyta</taxon>
        <taxon>Tracheophyta</taxon>
        <taxon>Spermatophyta</taxon>
        <taxon>Magnoliopsida</taxon>
        <taxon>Liliopsida</taxon>
        <taxon>Araceae</taxon>
        <taxon>Aroideae</taxon>
        <taxon>Colocasieae</taxon>
        <taxon>Colocasia</taxon>
    </lineage>
</organism>
<comment type="caution">
    <text evidence="2">The sequence shown here is derived from an EMBL/GenBank/DDBJ whole genome shotgun (WGS) entry which is preliminary data.</text>
</comment>
<sequence>MSQVLQHSNLHARSRSPTSPPQVSRPQLHLYAEASSESKRLRKSEKLASTSLDTEISVGVHMVDAYTTQASIDIDANLAFGQNSKTCRNHTHLIPIYVPYVYAIMKNTKVKTSQ</sequence>
<protein>
    <submittedName>
        <fullName evidence="2">Uncharacterized protein</fullName>
    </submittedName>
</protein>
<gene>
    <name evidence="2" type="ORF">Taro_002666</name>
</gene>
<feature type="region of interest" description="Disordered" evidence="1">
    <location>
        <begin position="1"/>
        <end position="27"/>
    </location>
</feature>